<gene>
    <name evidence="2" type="ORF">SAMN04487859_1315</name>
</gene>
<keyword evidence="1" id="KW-0472">Membrane</keyword>
<name>A0A1I5GIY6_9RHOB</name>
<dbReference type="OrthoDB" id="7862974at2"/>
<organism evidence="2 3">
    <name type="scientific">Roseovarius lutimaris</name>
    <dbReference type="NCBI Taxonomy" id="1005928"/>
    <lineage>
        <taxon>Bacteria</taxon>
        <taxon>Pseudomonadati</taxon>
        <taxon>Pseudomonadota</taxon>
        <taxon>Alphaproteobacteria</taxon>
        <taxon>Rhodobacterales</taxon>
        <taxon>Roseobacteraceae</taxon>
        <taxon>Roseovarius</taxon>
    </lineage>
</organism>
<reference evidence="3" key="1">
    <citation type="submission" date="2016-10" db="EMBL/GenBank/DDBJ databases">
        <authorList>
            <person name="Varghese N."/>
            <person name="Submissions S."/>
        </authorList>
    </citation>
    <scope>NUCLEOTIDE SEQUENCE [LARGE SCALE GENOMIC DNA]</scope>
    <source>
        <strain evidence="3">DSM 28463</strain>
    </source>
</reference>
<sequence>MMICNADFDELFPDLFPPEHVPAVEPIAKAPSAECIAHWEDDGGGHLPPALPVRFAPVRHPAFGYDIERMVMAGAIAATAPVVATYAAAGAMLWPAIPD</sequence>
<evidence type="ECO:0000313" key="2">
    <source>
        <dbReference type="EMBL" id="SFO35561.1"/>
    </source>
</evidence>
<keyword evidence="1" id="KW-1133">Transmembrane helix</keyword>
<evidence type="ECO:0000256" key="1">
    <source>
        <dbReference type="SAM" id="Phobius"/>
    </source>
</evidence>
<dbReference type="AlphaFoldDB" id="A0A1I5GIY6"/>
<dbReference type="RefSeq" id="WP_092842143.1">
    <property type="nucleotide sequence ID" value="NZ_FOVP01000031.1"/>
</dbReference>
<keyword evidence="3" id="KW-1185">Reference proteome</keyword>
<evidence type="ECO:0000313" key="3">
    <source>
        <dbReference type="Proteomes" id="UP000198599"/>
    </source>
</evidence>
<accession>A0A1I5GIY6</accession>
<proteinExistence type="predicted"/>
<dbReference type="STRING" id="1005928.SAMN04487859_1315"/>
<feature type="transmembrane region" description="Helical" evidence="1">
    <location>
        <begin position="71"/>
        <end position="97"/>
    </location>
</feature>
<dbReference type="Proteomes" id="UP000198599">
    <property type="component" value="Unassembled WGS sequence"/>
</dbReference>
<protein>
    <submittedName>
        <fullName evidence="2">Uncharacterized protein</fullName>
    </submittedName>
</protein>
<dbReference type="EMBL" id="FOVP01000031">
    <property type="protein sequence ID" value="SFO35561.1"/>
    <property type="molecule type" value="Genomic_DNA"/>
</dbReference>
<keyword evidence="1" id="KW-0812">Transmembrane</keyword>